<name>A0A2K3QIT6_9HYPO</name>
<evidence type="ECO:0000256" key="1">
    <source>
        <dbReference type="SAM" id="MobiDB-lite"/>
    </source>
</evidence>
<comment type="caution">
    <text evidence="2">The sequence shown here is derived from an EMBL/GenBank/DDBJ whole genome shotgun (WGS) entry which is preliminary data.</text>
</comment>
<feature type="compositionally biased region" description="Pro residues" evidence="1">
    <location>
        <begin position="128"/>
        <end position="141"/>
    </location>
</feature>
<proteinExistence type="predicted"/>
<dbReference type="OrthoDB" id="5398515at2759"/>
<evidence type="ECO:0000313" key="3">
    <source>
        <dbReference type="Proteomes" id="UP000236621"/>
    </source>
</evidence>
<feature type="region of interest" description="Disordered" evidence="1">
    <location>
        <begin position="395"/>
        <end position="417"/>
    </location>
</feature>
<feature type="non-terminal residue" evidence="2">
    <location>
        <position position="1"/>
    </location>
</feature>
<protein>
    <submittedName>
        <fullName evidence="2">Uncharacterized protein</fullName>
    </submittedName>
</protein>
<feature type="region of interest" description="Disordered" evidence="1">
    <location>
        <begin position="123"/>
        <end position="360"/>
    </location>
</feature>
<feature type="compositionally biased region" description="Polar residues" evidence="1">
    <location>
        <begin position="261"/>
        <end position="281"/>
    </location>
</feature>
<feature type="compositionally biased region" description="Acidic residues" evidence="1">
    <location>
        <begin position="397"/>
        <end position="413"/>
    </location>
</feature>
<evidence type="ECO:0000313" key="2">
    <source>
        <dbReference type="EMBL" id="PNY27457.1"/>
    </source>
</evidence>
<organism evidence="2 3">
    <name type="scientific">Tolypocladium capitatum</name>
    <dbReference type="NCBI Taxonomy" id="45235"/>
    <lineage>
        <taxon>Eukaryota</taxon>
        <taxon>Fungi</taxon>
        <taxon>Dikarya</taxon>
        <taxon>Ascomycota</taxon>
        <taxon>Pezizomycotina</taxon>
        <taxon>Sordariomycetes</taxon>
        <taxon>Hypocreomycetidae</taxon>
        <taxon>Hypocreales</taxon>
        <taxon>Ophiocordycipitaceae</taxon>
        <taxon>Tolypocladium</taxon>
    </lineage>
</organism>
<dbReference type="AlphaFoldDB" id="A0A2K3QIT6"/>
<sequence length="546" mass="60222">NTPNPAHSSSHRHNIFRENQSHRFWPLICFAVPTAASPAASNWTTACRTPYHCLKSLTARRIQSTPKHAICRPPLGLALPEQPLLAHRQVQETVRYRIKGRRLAQHTPSAASLHRLFTMASHAAGSVTPPPPTSVRTPPAPRLGFHDSWEPFSPRKSARLSSQRAAHRTPSPRASQHRKQPASPRIAKKANAQSTAAMFSPDVSPRKKPHPASESSRKVPRTLTSEGTASAAAALGLNTAKTAQKAPTTSISRATGMLPTPSKTPQKPPNQKTATNIQSFARNLFVPEEKEAMPTPRKRRAKKYSGVTMESFTAEEQEDPIEIFTDSQDRVPKKGQSAESTFYGRAAVPEPGKRKGKCQMVNIPGEGAQSIDDARQREDGMVYVFRGKKFFRKFAENDDTQPQEQETYADIEPELTRPLTRFSVKPRLLFPTNKLDEANDEEEAVTDVEDMSKADEAPTPQTPIKAHSAPAKTPGAPRFAPVSPPDTKRTTRSTNKLANEESPMKSPSGRRSPFDAWKRTKEHKAISASKRQGEILAAGTTKRTRS</sequence>
<gene>
    <name evidence="2" type="ORF">TCAP_02619</name>
</gene>
<feature type="compositionally biased region" description="Basic and acidic residues" evidence="1">
    <location>
        <begin position="512"/>
        <end position="525"/>
    </location>
</feature>
<accession>A0A2K3QIT6</accession>
<keyword evidence="3" id="KW-1185">Reference proteome</keyword>
<dbReference type="Proteomes" id="UP000236621">
    <property type="component" value="Unassembled WGS sequence"/>
</dbReference>
<dbReference type="EMBL" id="NRSZ01000400">
    <property type="protein sequence ID" value="PNY27457.1"/>
    <property type="molecule type" value="Genomic_DNA"/>
</dbReference>
<reference evidence="2 3" key="1">
    <citation type="submission" date="2017-08" db="EMBL/GenBank/DDBJ databases">
        <title>Harnessing the power of phylogenomics to disentangle the directionality and signatures of interkingdom host jumping in the parasitic fungal genus Tolypocladium.</title>
        <authorList>
            <person name="Quandt C.A."/>
            <person name="Patterson W."/>
            <person name="Spatafora J.W."/>
        </authorList>
    </citation>
    <scope>NUCLEOTIDE SEQUENCE [LARGE SCALE GENOMIC DNA]</scope>
    <source>
        <strain evidence="2 3">CBS 113982</strain>
    </source>
</reference>
<feature type="compositionally biased region" description="Low complexity" evidence="1">
    <location>
        <begin position="222"/>
        <end position="243"/>
    </location>
</feature>
<feature type="region of interest" description="Disordered" evidence="1">
    <location>
        <begin position="432"/>
        <end position="546"/>
    </location>
</feature>
<feature type="compositionally biased region" description="Acidic residues" evidence="1">
    <location>
        <begin position="438"/>
        <end position="449"/>
    </location>
</feature>